<dbReference type="AlphaFoldDB" id="A0AA88E589"/>
<dbReference type="Proteomes" id="UP001187192">
    <property type="component" value="Unassembled WGS sequence"/>
</dbReference>
<reference evidence="1" key="1">
    <citation type="submission" date="2023-07" db="EMBL/GenBank/DDBJ databases">
        <title>draft genome sequence of fig (Ficus carica).</title>
        <authorList>
            <person name="Takahashi T."/>
            <person name="Nishimura K."/>
        </authorList>
    </citation>
    <scope>NUCLEOTIDE SEQUENCE</scope>
</reference>
<proteinExistence type="predicted"/>
<comment type="caution">
    <text evidence="1">The sequence shown here is derived from an EMBL/GenBank/DDBJ whole genome shotgun (WGS) entry which is preliminary data.</text>
</comment>
<keyword evidence="2" id="KW-1185">Reference proteome</keyword>
<evidence type="ECO:0000313" key="2">
    <source>
        <dbReference type="Proteomes" id="UP001187192"/>
    </source>
</evidence>
<dbReference type="EMBL" id="BTGU01000176">
    <property type="protein sequence ID" value="GMN64334.1"/>
    <property type="molecule type" value="Genomic_DNA"/>
</dbReference>
<evidence type="ECO:0000313" key="1">
    <source>
        <dbReference type="EMBL" id="GMN64334.1"/>
    </source>
</evidence>
<protein>
    <submittedName>
        <fullName evidence="1">Uncharacterized protein</fullName>
    </submittedName>
</protein>
<sequence>MLRPGHPNYTCNDAGVCAVTATATGVVWERMVKGMFGTF</sequence>
<gene>
    <name evidence="1" type="ORF">TIFTF001_033410</name>
</gene>
<name>A0AA88E589_FICCA</name>
<accession>A0AA88E589</accession>
<organism evidence="1 2">
    <name type="scientific">Ficus carica</name>
    <name type="common">Common fig</name>
    <dbReference type="NCBI Taxonomy" id="3494"/>
    <lineage>
        <taxon>Eukaryota</taxon>
        <taxon>Viridiplantae</taxon>
        <taxon>Streptophyta</taxon>
        <taxon>Embryophyta</taxon>
        <taxon>Tracheophyta</taxon>
        <taxon>Spermatophyta</taxon>
        <taxon>Magnoliopsida</taxon>
        <taxon>eudicotyledons</taxon>
        <taxon>Gunneridae</taxon>
        <taxon>Pentapetalae</taxon>
        <taxon>rosids</taxon>
        <taxon>fabids</taxon>
        <taxon>Rosales</taxon>
        <taxon>Moraceae</taxon>
        <taxon>Ficeae</taxon>
        <taxon>Ficus</taxon>
    </lineage>
</organism>